<dbReference type="InterPro" id="IPR000653">
    <property type="entry name" value="DegT/StrS_aminotransferase"/>
</dbReference>
<organism evidence="1 2">
    <name type="scientific">Neosynechococcus sphagnicola sy1</name>
    <dbReference type="NCBI Taxonomy" id="1497020"/>
    <lineage>
        <taxon>Bacteria</taxon>
        <taxon>Bacillati</taxon>
        <taxon>Cyanobacteriota</taxon>
        <taxon>Cyanophyceae</taxon>
        <taxon>Neosynechococcales</taxon>
        <taxon>Neosynechococcaceae</taxon>
        <taxon>Neosynechococcus</taxon>
    </lineage>
</organism>
<dbReference type="InterPro" id="IPR015424">
    <property type="entry name" value="PyrdxlP-dep_Trfase"/>
</dbReference>
<dbReference type="STRING" id="1497020.DO97_01495"/>
<reference evidence="1 2" key="1">
    <citation type="journal article" date="2014" name="Mol. Ecol.">
        <title>Evolution of Synechococcus.</title>
        <authorList>
            <person name="Dvorak P."/>
            <person name="Casamatta D."/>
            <person name="Hasler P."/>
            <person name="Poulickova A."/>
            <person name="Ondrej V."/>
            <person name="Sanges R."/>
        </authorList>
    </citation>
    <scope>NUCLEOTIDE SEQUENCE [LARGE SCALE GENOMIC DNA]</scope>
    <source>
        <strain evidence="1 2">CAUP A 1101</strain>
    </source>
</reference>
<sequence length="88" mass="10080">MIRHPQRHRLQAWLKAAAIGTLIHYPLPVHAQPAYQGRVLIGAGGLEHTEQACREVLSLPMYPQLPLEQAEFVGDRIVDWYEQQAENR</sequence>
<gene>
    <name evidence="1" type="ORF">DO97_01495</name>
</gene>
<dbReference type="Proteomes" id="UP000030170">
    <property type="component" value="Unassembled WGS sequence"/>
</dbReference>
<evidence type="ECO:0000313" key="2">
    <source>
        <dbReference type="Proteomes" id="UP000030170"/>
    </source>
</evidence>
<dbReference type="InterPro" id="IPR015422">
    <property type="entry name" value="PyrdxlP-dep_Trfase_small"/>
</dbReference>
<proteinExistence type="predicted"/>
<dbReference type="Pfam" id="PF01041">
    <property type="entry name" value="DegT_DnrJ_EryC1"/>
    <property type="match status" value="1"/>
</dbReference>
<name>A0A098TMV4_9CYAN</name>
<dbReference type="Gene3D" id="3.90.1150.10">
    <property type="entry name" value="Aspartate Aminotransferase, domain 1"/>
    <property type="match status" value="1"/>
</dbReference>
<dbReference type="EMBL" id="JJML01000014">
    <property type="protein sequence ID" value="KGF73207.1"/>
    <property type="molecule type" value="Genomic_DNA"/>
</dbReference>
<dbReference type="AlphaFoldDB" id="A0A098TMV4"/>
<accession>A0A098TMV4</accession>
<keyword evidence="2" id="KW-1185">Reference proteome</keyword>
<comment type="caution">
    <text evidence="1">The sequence shown here is derived from an EMBL/GenBank/DDBJ whole genome shotgun (WGS) entry which is preliminary data.</text>
</comment>
<protein>
    <submittedName>
        <fullName evidence="1">Uncharacterized protein</fullName>
    </submittedName>
</protein>
<dbReference type="SUPFAM" id="SSF53383">
    <property type="entry name" value="PLP-dependent transferases"/>
    <property type="match status" value="1"/>
</dbReference>
<evidence type="ECO:0000313" key="1">
    <source>
        <dbReference type="EMBL" id="KGF73207.1"/>
    </source>
</evidence>
<dbReference type="RefSeq" id="WP_420805857.1">
    <property type="nucleotide sequence ID" value="NZ_JJML01000014.1"/>
</dbReference>